<protein>
    <submittedName>
        <fullName evidence="2">DEAD/DEAH box helicase family protein</fullName>
    </submittedName>
</protein>
<dbReference type="RefSeq" id="WP_380147490.1">
    <property type="nucleotide sequence ID" value="NZ_JBHUOR010000040.1"/>
</dbReference>
<dbReference type="InterPro" id="IPR014001">
    <property type="entry name" value="Helicase_ATP-bd"/>
</dbReference>
<dbReference type="GO" id="GO:0004386">
    <property type="term" value="F:helicase activity"/>
    <property type="evidence" value="ECO:0007669"/>
    <property type="project" value="UniProtKB-KW"/>
</dbReference>
<accession>A0ABW5XZD4</accession>
<dbReference type="Pfam" id="PF04851">
    <property type="entry name" value="ResIII"/>
    <property type="match status" value="1"/>
</dbReference>
<evidence type="ECO:0000259" key="1">
    <source>
        <dbReference type="PROSITE" id="PS51192"/>
    </source>
</evidence>
<dbReference type="Gene3D" id="3.40.50.300">
    <property type="entry name" value="P-loop containing nucleotide triphosphate hydrolases"/>
    <property type="match status" value="1"/>
</dbReference>
<sequence>MKNYVSETFTKELLDGMNKENIYLVGSECGSGKTTAIMTKLIPYAKEQNKKVLFLCNRKTLKKQLDHKYKWTTKYDEMIEKNLNLTLKMYQSINEIMEMNLVDEIIGMDFDYIVIDEAHLIYDASDYDFKAHRFIQFINEWTPKSTIIALSGTPDSFLKLENYFTRSIKQIRYINKENNKIRRVLLTTDKKEFKETILNYLDNQYKTLSLVSYAEMLKIAKLSFANKDMATLLSEAHEEVEKYMDDKDQYVLQKIIEEEEMICDVIVATKFLDVGVNIETHQNFLVAYYCNEMINTIEQFRSRLRFEENSSYHLDLLFKVMTKQSSTNKIKKIKMYLQRYDELYKAYGTFEEILKHNPKQKFKVGFGAEPEDYEQYNQITRQLKLDQLSFYEKLSNSDNLLETYKEVLQEMYPHVEIVTLQDLKVKKYLDNLMYGKEEILFKNDEAKQKFREDMRELNIVTVHKKNLPSLTTICDGIKSLGYVLEDKRVYVGGETKYKRCWKLTKSC</sequence>
<feature type="domain" description="Helicase ATP-binding" evidence="1">
    <location>
        <begin position="14"/>
        <end position="172"/>
    </location>
</feature>
<keyword evidence="2" id="KW-0547">Nucleotide-binding</keyword>
<dbReference type="SMART" id="SM00487">
    <property type="entry name" value="DEXDc"/>
    <property type="match status" value="1"/>
</dbReference>
<reference evidence="3" key="1">
    <citation type="journal article" date="2019" name="Int. J. Syst. Evol. Microbiol.">
        <title>The Global Catalogue of Microorganisms (GCM) 10K type strain sequencing project: providing services to taxonomists for standard genome sequencing and annotation.</title>
        <authorList>
            <consortium name="The Broad Institute Genomics Platform"/>
            <consortium name="The Broad Institute Genome Sequencing Center for Infectious Disease"/>
            <person name="Wu L."/>
            <person name="Ma J."/>
        </authorList>
    </citation>
    <scope>NUCLEOTIDE SEQUENCE [LARGE SCALE GENOMIC DNA]</scope>
    <source>
        <strain evidence="3">KCTC 33522</strain>
    </source>
</reference>
<organism evidence="2 3">
    <name type="scientific">Kurthia populi</name>
    <dbReference type="NCBI Taxonomy" id="1562132"/>
    <lineage>
        <taxon>Bacteria</taxon>
        <taxon>Bacillati</taxon>
        <taxon>Bacillota</taxon>
        <taxon>Bacilli</taxon>
        <taxon>Bacillales</taxon>
        <taxon>Caryophanaceae</taxon>
        <taxon>Kurthia</taxon>
    </lineage>
</organism>
<proteinExistence type="predicted"/>
<name>A0ABW5XZD4_9BACL</name>
<keyword evidence="2" id="KW-0067">ATP-binding</keyword>
<evidence type="ECO:0000313" key="3">
    <source>
        <dbReference type="Proteomes" id="UP001597568"/>
    </source>
</evidence>
<gene>
    <name evidence="2" type="ORF">ACFSY7_07970</name>
</gene>
<evidence type="ECO:0000313" key="2">
    <source>
        <dbReference type="EMBL" id="MFD2868434.1"/>
    </source>
</evidence>
<keyword evidence="2" id="KW-0347">Helicase</keyword>
<keyword evidence="3" id="KW-1185">Reference proteome</keyword>
<keyword evidence="2" id="KW-0378">Hydrolase</keyword>
<dbReference type="SUPFAM" id="SSF52540">
    <property type="entry name" value="P-loop containing nucleoside triphosphate hydrolases"/>
    <property type="match status" value="1"/>
</dbReference>
<comment type="caution">
    <text evidence="2">The sequence shown here is derived from an EMBL/GenBank/DDBJ whole genome shotgun (WGS) entry which is preliminary data.</text>
</comment>
<dbReference type="InterPro" id="IPR027417">
    <property type="entry name" value="P-loop_NTPase"/>
</dbReference>
<dbReference type="InterPro" id="IPR006935">
    <property type="entry name" value="Helicase/UvrB_N"/>
</dbReference>
<dbReference type="PROSITE" id="PS51192">
    <property type="entry name" value="HELICASE_ATP_BIND_1"/>
    <property type="match status" value="1"/>
</dbReference>
<dbReference type="EMBL" id="JBHUOR010000040">
    <property type="protein sequence ID" value="MFD2868434.1"/>
    <property type="molecule type" value="Genomic_DNA"/>
</dbReference>
<dbReference type="Proteomes" id="UP001597568">
    <property type="component" value="Unassembled WGS sequence"/>
</dbReference>